<dbReference type="EMBL" id="BDDD01000953">
    <property type="protein sequence ID" value="GAV71981.1"/>
    <property type="molecule type" value="Genomic_DNA"/>
</dbReference>
<sequence length="116" mass="12760">MEVVNRLVNIAKRAASNDTVIDICLVGSFVALMVRSGKQQRDIKSLEVEKESLTKTNKAMKKTLWDWKQQLFAEAQSDTALVPLARLQAIYGEAPSPLTGDAVNEDAKLSAPKFVV</sequence>
<dbReference type="PANTHER" id="PTHR38355:SF1">
    <property type="entry name" value="OS06G0149500 PROTEIN"/>
    <property type="match status" value="1"/>
</dbReference>
<accession>A0A1Q3BVJ9</accession>
<keyword evidence="2" id="KW-1185">Reference proteome</keyword>
<dbReference type="AlphaFoldDB" id="A0A1Q3BVJ9"/>
<comment type="caution">
    <text evidence="1">The sequence shown here is derived from an EMBL/GenBank/DDBJ whole genome shotgun (WGS) entry which is preliminary data.</text>
</comment>
<dbReference type="STRING" id="3775.A0A1Q3BVJ9"/>
<gene>
    <name evidence="1" type="ORF">CFOL_v3_15470</name>
</gene>
<dbReference type="PANTHER" id="PTHR38355">
    <property type="entry name" value="OS06G0149500 PROTEIN"/>
    <property type="match status" value="1"/>
</dbReference>
<evidence type="ECO:0000313" key="2">
    <source>
        <dbReference type="Proteomes" id="UP000187406"/>
    </source>
</evidence>
<dbReference type="OrthoDB" id="1857819at2759"/>
<dbReference type="InParanoid" id="A0A1Q3BVJ9"/>
<organism evidence="1 2">
    <name type="scientific">Cephalotus follicularis</name>
    <name type="common">Albany pitcher plant</name>
    <dbReference type="NCBI Taxonomy" id="3775"/>
    <lineage>
        <taxon>Eukaryota</taxon>
        <taxon>Viridiplantae</taxon>
        <taxon>Streptophyta</taxon>
        <taxon>Embryophyta</taxon>
        <taxon>Tracheophyta</taxon>
        <taxon>Spermatophyta</taxon>
        <taxon>Magnoliopsida</taxon>
        <taxon>eudicotyledons</taxon>
        <taxon>Gunneridae</taxon>
        <taxon>Pentapetalae</taxon>
        <taxon>rosids</taxon>
        <taxon>fabids</taxon>
        <taxon>Oxalidales</taxon>
        <taxon>Cephalotaceae</taxon>
        <taxon>Cephalotus</taxon>
    </lineage>
</organism>
<dbReference type="FunCoup" id="A0A1Q3BVJ9">
    <property type="interactions" value="1157"/>
</dbReference>
<reference evidence="2" key="1">
    <citation type="submission" date="2016-04" db="EMBL/GenBank/DDBJ databases">
        <title>Cephalotus genome sequencing.</title>
        <authorList>
            <person name="Fukushima K."/>
            <person name="Hasebe M."/>
            <person name="Fang X."/>
        </authorList>
    </citation>
    <scope>NUCLEOTIDE SEQUENCE [LARGE SCALE GENOMIC DNA]</scope>
    <source>
        <strain evidence="2">cv. St1</strain>
    </source>
</reference>
<name>A0A1Q3BVJ9_CEPFO</name>
<dbReference type="Proteomes" id="UP000187406">
    <property type="component" value="Unassembled WGS sequence"/>
</dbReference>
<proteinExistence type="predicted"/>
<evidence type="ECO:0000313" key="1">
    <source>
        <dbReference type="EMBL" id="GAV71981.1"/>
    </source>
</evidence>
<dbReference type="GO" id="GO:0005739">
    <property type="term" value="C:mitochondrion"/>
    <property type="evidence" value="ECO:0007669"/>
    <property type="project" value="TreeGrafter"/>
</dbReference>
<protein>
    <submittedName>
        <fullName evidence="1">Uncharacterized protein</fullName>
    </submittedName>
</protein>